<dbReference type="Proteomes" id="UP000325296">
    <property type="component" value="Unassembled WGS sequence"/>
</dbReference>
<reference evidence="1 2" key="1">
    <citation type="submission" date="2019-09" db="EMBL/GenBank/DDBJ databases">
        <title>Draft genome sequence of Pseudomonas brenneri CCUG 51514(T).</title>
        <authorList>
            <person name="Tunovic T."/>
            <person name="Pineiro-Iglesias B."/>
            <person name="Unosson C."/>
            <person name="Inganas E."/>
            <person name="Ohlen M."/>
            <person name="Cardew S."/>
            <person name="Jensie-Markopoulos S."/>
            <person name="Salva-Serra F."/>
            <person name="Jaen-Luchoro D."/>
            <person name="Svensson-Stadler L."/>
            <person name="Chun J."/>
            <person name="Moore E."/>
        </authorList>
    </citation>
    <scope>NUCLEOTIDE SEQUENCE [LARGE SCALE GENOMIC DNA]</scope>
    <source>
        <strain evidence="1 2">CCUG 51514</strain>
    </source>
</reference>
<organism evidence="1 2">
    <name type="scientific">Pseudomonas brenneri</name>
    <dbReference type="NCBI Taxonomy" id="129817"/>
    <lineage>
        <taxon>Bacteria</taxon>
        <taxon>Pseudomonadati</taxon>
        <taxon>Pseudomonadota</taxon>
        <taxon>Gammaproteobacteria</taxon>
        <taxon>Pseudomonadales</taxon>
        <taxon>Pseudomonadaceae</taxon>
        <taxon>Pseudomonas</taxon>
    </lineage>
</organism>
<proteinExistence type="predicted"/>
<sequence length="60" mass="6372">MTGPLAHDDLHWFSVIHRKQQHPPPVGASLLAKAVNDNAGIQAVRGDVGFFASKLAPTGE</sequence>
<accession>A0A5B2UHZ2</accession>
<dbReference type="EMBL" id="VUOL01000032">
    <property type="protein sequence ID" value="KAA2226108.1"/>
    <property type="molecule type" value="Genomic_DNA"/>
</dbReference>
<comment type="caution">
    <text evidence="1">The sequence shown here is derived from an EMBL/GenBank/DDBJ whole genome shotgun (WGS) entry which is preliminary data.</text>
</comment>
<evidence type="ECO:0000313" key="1">
    <source>
        <dbReference type="EMBL" id="KAA2226108.1"/>
    </source>
</evidence>
<gene>
    <name evidence="1" type="ORF">F1720_27830</name>
</gene>
<protein>
    <submittedName>
        <fullName evidence="1">Uncharacterized protein</fullName>
    </submittedName>
</protein>
<dbReference type="AlphaFoldDB" id="A0A5B2UHZ2"/>
<evidence type="ECO:0000313" key="2">
    <source>
        <dbReference type="Proteomes" id="UP000325296"/>
    </source>
</evidence>
<name>A0A5B2UHZ2_9PSED</name>